<gene>
    <name evidence="2" type="ORF">PSTG_14679</name>
</gene>
<organism evidence="2 3">
    <name type="scientific">Puccinia striiformis f. sp. tritici PST-78</name>
    <dbReference type="NCBI Taxonomy" id="1165861"/>
    <lineage>
        <taxon>Eukaryota</taxon>
        <taxon>Fungi</taxon>
        <taxon>Dikarya</taxon>
        <taxon>Basidiomycota</taxon>
        <taxon>Pucciniomycotina</taxon>
        <taxon>Pucciniomycetes</taxon>
        <taxon>Pucciniales</taxon>
        <taxon>Pucciniaceae</taxon>
        <taxon>Puccinia</taxon>
    </lineage>
</organism>
<dbReference type="AlphaFoldDB" id="A0A0L0UY38"/>
<proteinExistence type="predicted"/>
<evidence type="ECO:0000256" key="1">
    <source>
        <dbReference type="SAM" id="MobiDB-lite"/>
    </source>
</evidence>
<name>A0A0L0UY38_9BASI</name>
<evidence type="ECO:0000313" key="3">
    <source>
        <dbReference type="Proteomes" id="UP000054564"/>
    </source>
</evidence>
<sequence length="111" mass="11958">MGTKEDPACELEKLQLVGEAFRRAVAASSSSESLPDELEPLQAVENASRRPGGSQNYGDQGGPRMRAGEAPALITTILMNASQTPAQRNFVKCIQNEKEKNPSTEIDVDNV</sequence>
<dbReference type="EMBL" id="AJIL01000183">
    <property type="protein sequence ID" value="KNE91935.1"/>
    <property type="molecule type" value="Genomic_DNA"/>
</dbReference>
<protein>
    <submittedName>
        <fullName evidence="2">Uncharacterized protein</fullName>
    </submittedName>
</protein>
<dbReference type="Proteomes" id="UP000054564">
    <property type="component" value="Unassembled WGS sequence"/>
</dbReference>
<evidence type="ECO:0000313" key="2">
    <source>
        <dbReference type="EMBL" id="KNE91935.1"/>
    </source>
</evidence>
<feature type="region of interest" description="Disordered" evidence="1">
    <location>
        <begin position="25"/>
        <end position="69"/>
    </location>
</feature>
<keyword evidence="3" id="KW-1185">Reference proteome</keyword>
<reference evidence="3" key="1">
    <citation type="submission" date="2014-03" db="EMBL/GenBank/DDBJ databases">
        <title>The Genome Sequence of Puccinia striiformis f. sp. tritici PST-78.</title>
        <authorList>
            <consortium name="The Broad Institute Genome Sequencing Platform"/>
            <person name="Cuomo C."/>
            <person name="Hulbert S."/>
            <person name="Chen X."/>
            <person name="Walker B."/>
            <person name="Young S.K."/>
            <person name="Zeng Q."/>
            <person name="Gargeya S."/>
            <person name="Fitzgerald M."/>
            <person name="Haas B."/>
            <person name="Abouelleil A."/>
            <person name="Alvarado L."/>
            <person name="Arachchi H.M."/>
            <person name="Berlin A.M."/>
            <person name="Chapman S.B."/>
            <person name="Goldberg J."/>
            <person name="Griggs A."/>
            <person name="Gujja S."/>
            <person name="Hansen M."/>
            <person name="Howarth C."/>
            <person name="Imamovic A."/>
            <person name="Larimer J."/>
            <person name="McCowan C."/>
            <person name="Montmayeur A."/>
            <person name="Murphy C."/>
            <person name="Neiman D."/>
            <person name="Pearson M."/>
            <person name="Priest M."/>
            <person name="Roberts A."/>
            <person name="Saif S."/>
            <person name="Shea T."/>
            <person name="Sisk P."/>
            <person name="Sykes S."/>
            <person name="Wortman J."/>
            <person name="Nusbaum C."/>
            <person name="Birren B."/>
        </authorList>
    </citation>
    <scope>NUCLEOTIDE SEQUENCE [LARGE SCALE GENOMIC DNA]</scope>
    <source>
        <strain evidence="3">race PST-78</strain>
    </source>
</reference>
<accession>A0A0L0UY38</accession>
<comment type="caution">
    <text evidence="2">The sequence shown here is derived from an EMBL/GenBank/DDBJ whole genome shotgun (WGS) entry which is preliminary data.</text>
</comment>